<keyword evidence="3" id="KW-1185">Reference proteome</keyword>
<organism evidence="2 3">
    <name type="scientific">Stylosanthes scabra</name>
    <dbReference type="NCBI Taxonomy" id="79078"/>
    <lineage>
        <taxon>Eukaryota</taxon>
        <taxon>Viridiplantae</taxon>
        <taxon>Streptophyta</taxon>
        <taxon>Embryophyta</taxon>
        <taxon>Tracheophyta</taxon>
        <taxon>Spermatophyta</taxon>
        <taxon>Magnoliopsida</taxon>
        <taxon>eudicotyledons</taxon>
        <taxon>Gunneridae</taxon>
        <taxon>Pentapetalae</taxon>
        <taxon>rosids</taxon>
        <taxon>fabids</taxon>
        <taxon>Fabales</taxon>
        <taxon>Fabaceae</taxon>
        <taxon>Papilionoideae</taxon>
        <taxon>50 kb inversion clade</taxon>
        <taxon>dalbergioids sensu lato</taxon>
        <taxon>Dalbergieae</taxon>
        <taxon>Pterocarpus clade</taxon>
        <taxon>Stylosanthes</taxon>
    </lineage>
</organism>
<comment type="caution">
    <text evidence="2">The sequence shown here is derived from an EMBL/GenBank/DDBJ whole genome shotgun (WGS) entry which is preliminary data.</text>
</comment>
<protein>
    <submittedName>
        <fullName evidence="2">Uncharacterized protein</fullName>
    </submittedName>
</protein>
<dbReference type="EMBL" id="JASCZI010242070">
    <property type="protein sequence ID" value="MED6209413.1"/>
    <property type="molecule type" value="Genomic_DNA"/>
</dbReference>
<feature type="compositionally biased region" description="Polar residues" evidence="1">
    <location>
        <begin position="12"/>
        <end position="21"/>
    </location>
</feature>
<evidence type="ECO:0000256" key="1">
    <source>
        <dbReference type="SAM" id="MobiDB-lite"/>
    </source>
</evidence>
<feature type="compositionally biased region" description="Polar residues" evidence="1">
    <location>
        <begin position="59"/>
        <end position="74"/>
    </location>
</feature>
<dbReference type="Proteomes" id="UP001341840">
    <property type="component" value="Unassembled WGS sequence"/>
</dbReference>
<name>A0ABU6YJZ2_9FABA</name>
<evidence type="ECO:0000313" key="2">
    <source>
        <dbReference type="EMBL" id="MED6209413.1"/>
    </source>
</evidence>
<gene>
    <name evidence="2" type="ORF">PIB30_054421</name>
</gene>
<proteinExistence type="predicted"/>
<sequence length="172" mass="18540">MPRRPRYPKKTNLITSGQQPQEEAPEALFTQWDVPLIPSTGGGVPATSCRPFRPPRSETGPSPQTNADGNQNQMAEKEEVNPFANDVDSFDDQVNRSVEASDAGNGRGRRNAKPWTVDVIESDGTIKEKNMTVAPAMKPLHGTKVILRFDTSMQTIGDSGGLLSGGTWSGGC</sequence>
<accession>A0ABU6YJZ2</accession>
<feature type="region of interest" description="Disordered" evidence="1">
    <location>
        <begin position="1"/>
        <end position="113"/>
    </location>
</feature>
<reference evidence="2 3" key="1">
    <citation type="journal article" date="2023" name="Plants (Basel)">
        <title>Bridging the Gap: Combining Genomics and Transcriptomics Approaches to Understand Stylosanthes scabra, an Orphan Legume from the Brazilian Caatinga.</title>
        <authorList>
            <person name="Ferreira-Neto J.R.C."/>
            <person name="da Silva M.D."/>
            <person name="Binneck E."/>
            <person name="de Melo N.F."/>
            <person name="da Silva R.H."/>
            <person name="de Melo A.L.T.M."/>
            <person name="Pandolfi V."/>
            <person name="Bustamante F.O."/>
            <person name="Brasileiro-Vidal A.C."/>
            <person name="Benko-Iseppon A.M."/>
        </authorList>
    </citation>
    <scope>NUCLEOTIDE SEQUENCE [LARGE SCALE GENOMIC DNA]</scope>
    <source>
        <tissue evidence="2">Leaves</tissue>
    </source>
</reference>
<evidence type="ECO:0000313" key="3">
    <source>
        <dbReference type="Proteomes" id="UP001341840"/>
    </source>
</evidence>